<dbReference type="Proteomes" id="UP000503278">
    <property type="component" value="Chromosome"/>
</dbReference>
<accession>A0A7L5E3N7</accession>
<dbReference type="AlphaFoldDB" id="A0A7L5E3N7"/>
<protein>
    <submittedName>
        <fullName evidence="1">Uncharacterized protein</fullName>
    </submittedName>
</protein>
<name>A0A7L5E3N7_9SPHI</name>
<organism evidence="1 2">
    <name type="scientific">Mucilaginibacter robiniae</name>
    <dbReference type="NCBI Taxonomy" id="2728022"/>
    <lineage>
        <taxon>Bacteria</taxon>
        <taxon>Pseudomonadati</taxon>
        <taxon>Bacteroidota</taxon>
        <taxon>Sphingobacteriia</taxon>
        <taxon>Sphingobacteriales</taxon>
        <taxon>Sphingobacteriaceae</taxon>
        <taxon>Mucilaginibacter</taxon>
    </lineage>
</organism>
<dbReference type="KEGG" id="mrob:HH214_18410"/>
<gene>
    <name evidence="1" type="ORF">HH214_18410</name>
</gene>
<reference evidence="1 2" key="1">
    <citation type="submission" date="2020-04" db="EMBL/GenBank/DDBJ databases">
        <title>Genome sequencing of novel species.</title>
        <authorList>
            <person name="Heo J."/>
            <person name="Kim S.-J."/>
            <person name="Kim J.-S."/>
            <person name="Hong S.-B."/>
            <person name="Kwon S.-W."/>
        </authorList>
    </citation>
    <scope>NUCLEOTIDE SEQUENCE [LARGE SCALE GENOMIC DNA]</scope>
    <source>
        <strain evidence="1 2">F39-2</strain>
    </source>
</reference>
<dbReference type="EMBL" id="CP051682">
    <property type="protein sequence ID" value="QJD97705.1"/>
    <property type="molecule type" value="Genomic_DNA"/>
</dbReference>
<keyword evidence="2" id="KW-1185">Reference proteome</keyword>
<sequence>MKIPKLILLLDLLLAFGCKQNSGNKAVAIFVDPGGVMKIANRHVQVYLNHKKLVDTSISADDLHPDNAKILKCFDIDSTKVNLLLVRINSKEVKLDLNRYTSQCLNIHATYDDVTVLNKIIKEADDDLISTKHITLDVKRFTDSLIATYPDKKFDTLMYQVDLKNCPCQVK</sequence>
<proteinExistence type="predicted"/>
<evidence type="ECO:0000313" key="2">
    <source>
        <dbReference type="Proteomes" id="UP000503278"/>
    </source>
</evidence>
<evidence type="ECO:0000313" key="1">
    <source>
        <dbReference type="EMBL" id="QJD97705.1"/>
    </source>
</evidence>
<dbReference type="RefSeq" id="WP_169610113.1">
    <property type="nucleotide sequence ID" value="NZ_CP051682.1"/>
</dbReference>